<dbReference type="EMBL" id="QKXC01000320">
    <property type="protein sequence ID" value="RBR07294.1"/>
    <property type="molecule type" value="Genomic_DNA"/>
</dbReference>
<dbReference type="OrthoDB" id="6359816at2759"/>
<protein>
    <recommendedName>
        <fullName evidence="1">BTB domain-containing protein</fullName>
    </recommendedName>
</protein>
<comment type="caution">
    <text evidence="2">The sequence shown here is derived from an EMBL/GenBank/DDBJ whole genome shotgun (WGS) entry which is preliminary data.</text>
</comment>
<dbReference type="SUPFAM" id="SSF54695">
    <property type="entry name" value="POZ domain"/>
    <property type="match status" value="1"/>
</dbReference>
<dbReference type="CDD" id="cd18186">
    <property type="entry name" value="BTB_POZ_ZBTB_KLHL-like"/>
    <property type="match status" value="1"/>
</dbReference>
<sequence>MEAQDPTGFGSNLKRFYNNKDLSDAIIRCGDREFAVHKLVLFNCSEYFVKQLSGQWKETIEAVTNVADFDINVVEAWL</sequence>
<organism evidence="2 3">
    <name type="scientific">Fusarium coffeatum</name>
    <dbReference type="NCBI Taxonomy" id="231269"/>
    <lineage>
        <taxon>Eukaryota</taxon>
        <taxon>Fungi</taxon>
        <taxon>Dikarya</taxon>
        <taxon>Ascomycota</taxon>
        <taxon>Pezizomycotina</taxon>
        <taxon>Sordariomycetes</taxon>
        <taxon>Hypocreomycetidae</taxon>
        <taxon>Hypocreales</taxon>
        <taxon>Nectriaceae</taxon>
        <taxon>Fusarium</taxon>
        <taxon>Fusarium incarnatum-equiseti species complex</taxon>
    </lineage>
</organism>
<dbReference type="Gene3D" id="3.30.710.10">
    <property type="entry name" value="Potassium Channel Kv1.1, Chain A"/>
    <property type="match status" value="1"/>
</dbReference>
<gene>
    <name evidence="2" type="ORF">FIESC28_10793</name>
</gene>
<reference evidence="2 3" key="1">
    <citation type="submission" date="2018-06" db="EMBL/GenBank/DDBJ databases">
        <title>Fusarium incarnatum-equiseti species complex species 28.</title>
        <authorList>
            <person name="Gardiner D.M."/>
        </authorList>
    </citation>
    <scope>NUCLEOTIDE SEQUENCE [LARGE SCALE GENOMIC DNA]</scope>
    <source>
        <strain evidence="2 3">FIESC_28</strain>
    </source>
</reference>
<dbReference type="InterPro" id="IPR011333">
    <property type="entry name" value="SKP1/BTB/POZ_sf"/>
</dbReference>
<dbReference type="GeneID" id="42000219"/>
<evidence type="ECO:0000313" key="2">
    <source>
        <dbReference type="EMBL" id="RBR07294.1"/>
    </source>
</evidence>
<feature type="domain" description="BTB" evidence="1">
    <location>
        <begin position="23"/>
        <end position="78"/>
    </location>
</feature>
<dbReference type="RefSeq" id="XP_031011091.1">
    <property type="nucleotide sequence ID" value="XM_031164923.1"/>
</dbReference>
<name>A0A366QQV0_9HYPO</name>
<accession>A0A366QQV0</accession>
<keyword evidence="3" id="KW-1185">Reference proteome</keyword>
<dbReference type="Pfam" id="PF00651">
    <property type="entry name" value="BTB"/>
    <property type="match status" value="1"/>
</dbReference>
<dbReference type="Proteomes" id="UP000253153">
    <property type="component" value="Unassembled WGS sequence"/>
</dbReference>
<dbReference type="PANTHER" id="PTHR24410:SF23">
    <property type="entry name" value="BTB DOMAIN-CONTAINING PROTEIN-RELATED"/>
    <property type="match status" value="1"/>
</dbReference>
<evidence type="ECO:0000259" key="1">
    <source>
        <dbReference type="PROSITE" id="PS50097"/>
    </source>
</evidence>
<dbReference type="InterPro" id="IPR000210">
    <property type="entry name" value="BTB/POZ_dom"/>
</dbReference>
<dbReference type="AlphaFoldDB" id="A0A366QQV0"/>
<dbReference type="InterPro" id="IPR051481">
    <property type="entry name" value="BTB-POZ/Galectin-3-binding"/>
</dbReference>
<evidence type="ECO:0000313" key="3">
    <source>
        <dbReference type="Proteomes" id="UP000253153"/>
    </source>
</evidence>
<proteinExistence type="predicted"/>
<dbReference type="PANTHER" id="PTHR24410">
    <property type="entry name" value="HL07962P-RELATED"/>
    <property type="match status" value="1"/>
</dbReference>
<dbReference type="PROSITE" id="PS50097">
    <property type="entry name" value="BTB"/>
    <property type="match status" value="1"/>
</dbReference>